<dbReference type="Proteomes" id="UP000543556">
    <property type="component" value="Unassembled WGS sequence"/>
</dbReference>
<keyword evidence="2" id="KW-1133">Transmembrane helix</keyword>
<evidence type="ECO:0008006" key="5">
    <source>
        <dbReference type="Google" id="ProtNLM"/>
    </source>
</evidence>
<reference evidence="3 4" key="1">
    <citation type="submission" date="2020-02" db="EMBL/GenBank/DDBJ databases">
        <title>Genome sequence of strain AETb3-4.</title>
        <authorList>
            <person name="Gao J."/>
            <person name="Zhang X."/>
        </authorList>
    </citation>
    <scope>NUCLEOTIDE SEQUENCE [LARGE SCALE GENOMIC DNA]</scope>
    <source>
        <strain evidence="3 4">AETb3-4</strain>
    </source>
</reference>
<dbReference type="RefSeq" id="WP_176633778.1">
    <property type="nucleotide sequence ID" value="NZ_JAAMFM010000003.1"/>
</dbReference>
<evidence type="ECO:0000313" key="4">
    <source>
        <dbReference type="Proteomes" id="UP000543556"/>
    </source>
</evidence>
<name>A0A7Y7IFR5_9MICC</name>
<keyword evidence="2" id="KW-0812">Transmembrane</keyword>
<feature type="transmembrane region" description="Helical" evidence="2">
    <location>
        <begin position="56"/>
        <end position="77"/>
    </location>
</feature>
<feature type="region of interest" description="Disordered" evidence="1">
    <location>
        <begin position="85"/>
        <end position="107"/>
    </location>
</feature>
<sequence>MTGGGPAERYSAASGNPGRPDGNGGYNSGMIVFSYIIGGIVVWSLIGWVLDILLGTHWIVLAGAFTGLAGGFYLSFARRLGTSGFKRTNERPSAPDDTSEGHGTEQL</sequence>
<gene>
    <name evidence="3" type="ORF">G6034_03820</name>
</gene>
<dbReference type="EMBL" id="JAAMFM010000003">
    <property type="protein sequence ID" value="NVM94051.1"/>
    <property type="molecule type" value="Genomic_DNA"/>
</dbReference>
<evidence type="ECO:0000256" key="1">
    <source>
        <dbReference type="SAM" id="MobiDB-lite"/>
    </source>
</evidence>
<evidence type="ECO:0000256" key="2">
    <source>
        <dbReference type="SAM" id="Phobius"/>
    </source>
</evidence>
<accession>A0A7Y7IFR5</accession>
<keyword evidence="4" id="KW-1185">Reference proteome</keyword>
<feature type="region of interest" description="Disordered" evidence="1">
    <location>
        <begin position="1"/>
        <end position="21"/>
    </location>
</feature>
<feature type="transmembrane region" description="Helical" evidence="2">
    <location>
        <begin position="29"/>
        <end position="50"/>
    </location>
</feature>
<organism evidence="3 4">
    <name type="scientific">Arthrobacter wenxiniae</name>
    <dbReference type="NCBI Taxonomy" id="2713570"/>
    <lineage>
        <taxon>Bacteria</taxon>
        <taxon>Bacillati</taxon>
        <taxon>Actinomycetota</taxon>
        <taxon>Actinomycetes</taxon>
        <taxon>Micrococcales</taxon>
        <taxon>Micrococcaceae</taxon>
        <taxon>Arthrobacter</taxon>
    </lineage>
</organism>
<dbReference type="AlphaFoldDB" id="A0A7Y7IFR5"/>
<evidence type="ECO:0000313" key="3">
    <source>
        <dbReference type="EMBL" id="NVM94051.1"/>
    </source>
</evidence>
<comment type="caution">
    <text evidence="3">The sequence shown here is derived from an EMBL/GenBank/DDBJ whole genome shotgun (WGS) entry which is preliminary data.</text>
</comment>
<keyword evidence="2" id="KW-0472">Membrane</keyword>
<proteinExistence type="predicted"/>
<protein>
    <recommendedName>
        <fullName evidence="5">AtpZ/AtpI family protein</fullName>
    </recommendedName>
</protein>
<feature type="compositionally biased region" description="Basic and acidic residues" evidence="1">
    <location>
        <begin position="87"/>
        <end position="107"/>
    </location>
</feature>